<feature type="compositionally biased region" description="Basic and acidic residues" evidence="17">
    <location>
        <begin position="2892"/>
        <end position="2907"/>
    </location>
</feature>
<feature type="compositionally biased region" description="Basic and acidic residues" evidence="17">
    <location>
        <begin position="931"/>
        <end position="947"/>
    </location>
</feature>
<dbReference type="EMBL" id="UYWY01020949">
    <property type="protein sequence ID" value="VDM43005.1"/>
    <property type="molecule type" value="Genomic_DNA"/>
</dbReference>
<dbReference type="GO" id="GO:0046872">
    <property type="term" value="F:metal ion binding"/>
    <property type="evidence" value="ECO:0007669"/>
    <property type="project" value="UniProtKB-KW"/>
</dbReference>
<name>A0A183UT64_TOXCA</name>
<reference evidence="22" key="1">
    <citation type="submission" date="2016-06" db="UniProtKB">
        <authorList>
            <consortium name="WormBaseParasite"/>
        </authorList>
    </citation>
    <scope>IDENTIFICATION</scope>
</reference>
<feature type="region of interest" description="Disordered" evidence="17">
    <location>
        <begin position="366"/>
        <end position="418"/>
    </location>
</feature>
<dbReference type="PROSITE" id="PS50835">
    <property type="entry name" value="IG_LIKE"/>
    <property type="match status" value="6"/>
</dbReference>
<feature type="region of interest" description="Disordered" evidence="17">
    <location>
        <begin position="1"/>
        <end position="29"/>
    </location>
</feature>
<dbReference type="PRINTS" id="PR00014">
    <property type="entry name" value="FNTYPEIII"/>
</dbReference>
<evidence type="ECO:0000256" key="11">
    <source>
        <dbReference type="ARBA" id="ARBA00022842"/>
    </source>
</evidence>
<feature type="compositionally biased region" description="Basic and acidic residues" evidence="17">
    <location>
        <begin position="2421"/>
        <end position="2434"/>
    </location>
</feature>
<evidence type="ECO:0000256" key="2">
    <source>
        <dbReference type="ARBA" id="ARBA00004496"/>
    </source>
</evidence>
<feature type="domain" description="Ig-like" evidence="18">
    <location>
        <begin position="2629"/>
        <end position="2682"/>
    </location>
</feature>
<feature type="domain" description="Fibronectin type-III" evidence="19">
    <location>
        <begin position="1481"/>
        <end position="1575"/>
    </location>
</feature>
<keyword evidence="10" id="KW-0106">Calcium</keyword>
<feature type="region of interest" description="Disordered" evidence="17">
    <location>
        <begin position="110"/>
        <end position="136"/>
    </location>
</feature>
<dbReference type="Pfam" id="PF13927">
    <property type="entry name" value="Ig_3"/>
    <property type="match status" value="1"/>
</dbReference>
<dbReference type="CDD" id="cd00063">
    <property type="entry name" value="FN3"/>
    <property type="match status" value="6"/>
</dbReference>
<dbReference type="GO" id="GO:0005516">
    <property type="term" value="F:calmodulin binding"/>
    <property type="evidence" value="ECO:0007669"/>
    <property type="project" value="UniProtKB-KW"/>
</dbReference>
<evidence type="ECO:0000259" key="18">
    <source>
        <dbReference type="PROSITE" id="PS50835"/>
    </source>
</evidence>
<evidence type="ECO:0000256" key="12">
    <source>
        <dbReference type="ARBA" id="ARBA00022860"/>
    </source>
</evidence>
<protein>
    <recommendedName>
        <fullName evidence="3">non-specific serine/threonine protein kinase</fullName>
        <ecNumber evidence="3">2.7.11.1</ecNumber>
    </recommendedName>
</protein>
<evidence type="ECO:0000256" key="3">
    <source>
        <dbReference type="ARBA" id="ARBA00012513"/>
    </source>
</evidence>
<dbReference type="InterPro" id="IPR013098">
    <property type="entry name" value="Ig_I-set"/>
</dbReference>
<evidence type="ECO:0000256" key="7">
    <source>
        <dbReference type="ARBA" id="ARBA00022723"/>
    </source>
</evidence>
<dbReference type="CDD" id="cd00096">
    <property type="entry name" value="Ig"/>
    <property type="match status" value="4"/>
</dbReference>
<feature type="compositionally biased region" description="Basic and acidic residues" evidence="17">
    <location>
        <begin position="1"/>
        <end position="23"/>
    </location>
</feature>
<gene>
    <name evidence="20" type="ORF">TCNE_LOCUS11684</name>
</gene>
<dbReference type="FunFam" id="2.60.40.10:FF:000107">
    <property type="entry name" value="Myosin, light chain kinase a"/>
    <property type="match status" value="2"/>
</dbReference>
<evidence type="ECO:0000256" key="16">
    <source>
        <dbReference type="ARBA" id="ARBA00048679"/>
    </source>
</evidence>
<feature type="domain" description="Fibronectin type-III" evidence="19">
    <location>
        <begin position="1646"/>
        <end position="1738"/>
    </location>
</feature>
<dbReference type="GO" id="GO:0030017">
    <property type="term" value="C:sarcomere"/>
    <property type="evidence" value="ECO:0007669"/>
    <property type="project" value="UniProtKB-ARBA"/>
</dbReference>
<evidence type="ECO:0000259" key="19">
    <source>
        <dbReference type="PROSITE" id="PS50853"/>
    </source>
</evidence>
<feature type="compositionally biased region" description="Basic and acidic residues" evidence="17">
    <location>
        <begin position="724"/>
        <end position="746"/>
    </location>
</feature>
<dbReference type="PANTHER" id="PTHR13817">
    <property type="entry name" value="TITIN"/>
    <property type="match status" value="1"/>
</dbReference>
<dbReference type="SMART" id="SM00060">
    <property type="entry name" value="FN3"/>
    <property type="match status" value="5"/>
</dbReference>
<keyword evidence="9" id="KW-0418">Kinase</keyword>
<feature type="region of interest" description="Disordered" evidence="17">
    <location>
        <begin position="228"/>
        <end position="274"/>
    </location>
</feature>
<feature type="region of interest" description="Disordered" evidence="17">
    <location>
        <begin position="178"/>
        <end position="212"/>
    </location>
</feature>
<keyword evidence="13" id="KW-1015">Disulfide bond</keyword>
<dbReference type="FunFam" id="2.60.40.10:FF:000211">
    <property type="entry name" value="Obscurin-like protein 1"/>
    <property type="match status" value="1"/>
</dbReference>
<evidence type="ECO:0000313" key="22">
    <source>
        <dbReference type="WBParaSite" id="TCNE_0001168401-mRNA-1"/>
    </source>
</evidence>
<dbReference type="InterPro" id="IPR003599">
    <property type="entry name" value="Ig_sub"/>
</dbReference>
<dbReference type="InterPro" id="IPR013783">
    <property type="entry name" value="Ig-like_fold"/>
</dbReference>
<dbReference type="SMART" id="SM00409">
    <property type="entry name" value="IG"/>
    <property type="match status" value="10"/>
</dbReference>
<feature type="compositionally biased region" description="Basic residues" evidence="17">
    <location>
        <begin position="119"/>
        <end position="128"/>
    </location>
</feature>
<feature type="domain" description="Fibronectin type-III" evidence="19">
    <location>
        <begin position="2809"/>
        <end position="2902"/>
    </location>
</feature>
<evidence type="ECO:0000256" key="5">
    <source>
        <dbReference type="ARBA" id="ARBA00022527"/>
    </source>
</evidence>
<evidence type="ECO:0000256" key="14">
    <source>
        <dbReference type="ARBA" id="ARBA00023319"/>
    </source>
</evidence>
<dbReference type="Pfam" id="PF00041">
    <property type="entry name" value="fn3"/>
    <property type="match status" value="5"/>
</dbReference>
<keyword evidence="11" id="KW-0460">Magnesium</keyword>
<keyword evidence="6" id="KW-0808">Transferase</keyword>
<evidence type="ECO:0000256" key="15">
    <source>
        <dbReference type="ARBA" id="ARBA00047899"/>
    </source>
</evidence>
<feature type="region of interest" description="Disordered" evidence="17">
    <location>
        <begin position="1166"/>
        <end position="1189"/>
    </location>
</feature>
<feature type="region of interest" description="Disordered" evidence="17">
    <location>
        <begin position="2303"/>
        <end position="2600"/>
    </location>
</feature>
<feature type="compositionally biased region" description="Low complexity" evidence="17">
    <location>
        <begin position="1166"/>
        <end position="1185"/>
    </location>
</feature>
<dbReference type="PROSITE" id="PS50853">
    <property type="entry name" value="FN3"/>
    <property type="match status" value="6"/>
</dbReference>
<keyword evidence="8" id="KW-0677">Repeat</keyword>
<dbReference type="EC" id="2.7.11.1" evidence="3"/>
<dbReference type="Pfam" id="PF07679">
    <property type="entry name" value="I-set"/>
    <property type="match status" value="8"/>
</dbReference>
<dbReference type="InterPro" id="IPR036116">
    <property type="entry name" value="FN3_sf"/>
</dbReference>
<proteinExistence type="predicted"/>
<dbReference type="GO" id="GO:0004674">
    <property type="term" value="F:protein serine/threonine kinase activity"/>
    <property type="evidence" value="ECO:0007669"/>
    <property type="project" value="UniProtKB-KW"/>
</dbReference>
<comment type="catalytic activity">
    <reaction evidence="15">
        <text>L-threonyl-[protein] + ATP = O-phospho-L-threonyl-[protein] + ADP + H(+)</text>
        <dbReference type="Rhea" id="RHEA:46608"/>
        <dbReference type="Rhea" id="RHEA-COMP:11060"/>
        <dbReference type="Rhea" id="RHEA-COMP:11605"/>
        <dbReference type="ChEBI" id="CHEBI:15378"/>
        <dbReference type="ChEBI" id="CHEBI:30013"/>
        <dbReference type="ChEBI" id="CHEBI:30616"/>
        <dbReference type="ChEBI" id="CHEBI:61977"/>
        <dbReference type="ChEBI" id="CHEBI:456216"/>
        <dbReference type="EC" id="2.7.11.1"/>
    </reaction>
</comment>
<comment type="cofactor">
    <cofactor evidence="1">
        <name>Mg(2+)</name>
        <dbReference type="ChEBI" id="CHEBI:18420"/>
    </cofactor>
</comment>
<dbReference type="Gene3D" id="2.60.40.10">
    <property type="entry name" value="Immunoglobulins"/>
    <property type="match status" value="16"/>
</dbReference>
<feature type="compositionally biased region" description="Basic and acidic residues" evidence="17">
    <location>
        <begin position="432"/>
        <end position="442"/>
    </location>
</feature>
<dbReference type="SUPFAM" id="SSF49265">
    <property type="entry name" value="Fibronectin type III"/>
    <property type="match status" value="5"/>
</dbReference>
<feature type="compositionally biased region" description="Basic and acidic residues" evidence="17">
    <location>
        <begin position="847"/>
        <end position="878"/>
    </location>
</feature>
<feature type="compositionally biased region" description="Acidic residues" evidence="17">
    <location>
        <begin position="2388"/>
        <end position="2398"/>
    </location>
</feature>
<feature type="region of interest" description="Disordered" evidence="17">
    <location>
        <begin position="922"/>
        <end position="947"/>
    </location>
</feature>
<feature type="compositionally biased region" description="Basic and acidic residues" evidence="17">
    <location>
        <begin position="2340"/>
        <end position="2351"/>
    </location>
</feature>
<dbReference type="InterPro" id="IPR003598">
    <property type="entry name" value="Ig_sub2"/>
</dbReference>
<feature type="compositionally biased region" description="Basic and acidic residues" evidence="17">
    <location>
        <begin position="1012"/>
        <end position="1051"/>
    </location>
</feature>
<dbReference type="InterPro" id="IPR036179">
    <property type="entry name" value="Ig-like_dom_sf"/>
</dbReference>
<feature type="compositionally biased region" description="Basic and acidic residues" evidence="17">
    <location>
        <begin position="2399"/>
        <end position="2412"/>
    </location>
</feature>
<feature type="region of interest" description="Disordered" evidence="17">
    <location>
        <begin position="514"/>
        <end position="548"/>
    </location>
</feature>
<comment type="catalytic activity">
    <reaction evidence="16">
        <text>L-seryl-[protein] + ATP = O-phospho-L-seryl-[protein] + ADP + H(+)</text>
        <dbReference type="Rhea" id="RHEA:17989"/>
        <dbReference type="Rhea" id="RHEA-COMP:9863"/>
        <dbReference type="Rhea" id="RHEA-COMP:11604"/>
        <dbReference type="ChEBI" id="CHEBI:15378"/>
        <dbReference type="ChEBI" id="CHEBI:29999"/>
        <dbReference type="ChEBI" id="CHEBI:30616"/>
        <dbReference type="ChEBI" id="CHEBI:83421"/>
        <dbReference type="ChEBI" id="CHEBI:456216"/>
        <dbReference type="EC" id="2.7.11.1"/>
    </reaction>
</comment>
<feature type="compositionally biased region" description="Basic and acidic residues" evidence="17">
    <location>
        <begin position="228"/>
        <end position="238"/>
    </location>
</feature>
<keyword evidence="12" id="KW-0112">Calmodulin-binding</keyword>
<evidence type="ECO:0000313" key="20">
    <source>
        <dbReference type="EMBL" id="VDM43005.1"/>
    </source>
</evidence>
<dbReference type="InterPro" id="IPR007110">
    <property type="entry name" value="Ig-like_dom"/>
</dbReference>
<evidence type="ECO:0000256" key="6">
    <source>
        <dbReference type="ARBA" id="ARBA00022679"/>
    </source>
</evidence>
<feature type="domain" description="Ig-like" evidence="18">
    <location>
        <begin position="1849"/>
        <end position="1923"/>
    </location>
</feature>
<organism evidence="21 22">
    <name type="scientific">Toxocara canis</name>
    <name type="common">Canine roundworm</name>
    <dbReference type="NCBI Taxonomy" id="6265"/>
    <lineage>
        <taxon>Eukaryota</taxon>
        <taxon>Metazoa</taxon>
        <taxon>Ecdysozoa</taxon>
        <taxon>Nematoda</taxon>
        <taxon>Chromadorea</taxon>
        <taxon>Rhabditida</taxon>
        <taxon>Spirurina</taxon>
        <taxon>Ascaridomorpha</taxon>
        <taxon>Ascaridoidea</taxon>
        <taxon>Toxocaridae</taxon>
        <taxon>Toxocara</taxon>
    </lineage>
</organism>
<feature type="compositionally biased region" description="Basic and acidic residues" evidence="17">
    <location>
        <begin position="2441"/>
        <end position="2493"/>
    </location>
</feature>
<feature type="compositionally biased region" description="Polar residues" evidence="17">
    <location>
        <begin position="696"/>
        <end position="712"/>
    </location>
</feature>
<feature type="domain" description="Fibronectin type-III" evidence="19">
    <location>
        <begin position="2909"/>
        <end position="3002"/>
    </location>
</feature>
<feature type="domain" description="Fibronectin type-III" evidence="19">
    <location>
        <begin position="2231"/>
        <end position="2321"/>
    </location>
</feature>
<sequence>AVKDAKEKPAEKRKGKKPEEKVTPAETAEAIEKEVTKEISVDIKLTKESITATEAFEDTVQANIPLATKEQEKQVISAQVKKPKKKVKKIKEEAAPAEIAEVVEQEKVEETSFDMKLKKESKKAKKPKEKVAPAETAAVVEQEMIEETSFDIQLKKESVDATEAYEDTVQAKIPLVTKQEQEQAVPVEEEKPKKKAKKPKEKVAPAETAEVVEQEMIEETSFDIQLKKESVDATEETKIPLTTKEQEEEVVSAEEKKPKKKAKKPKEKVAPAETAEVVEQEMIEETSFEIQLKKESVDATEAFEDAVQAKIPLVTKEEEEQAVPVEEEKPKKKAKKPKEKVAPAETAEVVEQEIIEETSLDIQLKKESVDATEETKIPLTTKEQEEEVVSAEEKKPKKKAKKPKEKVAPAETAEVVEQEMIEETSFDIQLKKESVDATEETKIPLTAKEQEEEVISAEEKKPKKKAKKPKETAEVVEEEMIGETSFDIQLRKESADATEAFEDAVQAKIPLVTKEEEEQAVPVEEEKPKKKAKKPKEKVAPAETAEVVEQEMIEETSFDVQLKEESAGATEAFKDTVQVKIPLPARAQEEQAIAVEEQVKEFGKEEAIVAESSELMQQEMAGKKKKNIPKALFIPAEINSRFGDKSILLSETSITTQVTSREASAEIEKVTSPRKPQSATISMKIDSAKRSKSRGRTPSSATEFSFTQQSGSERGDTGEVVETTVRKPRDRSGLPPLPKEKVQGETIITRKESAEEAEISCHRTSESEVVGLSIRATVKKEVKTEHGKKKSQKKSSVAEEMVAFEEIEFTASLVPAEQSASKVIFEAKERLSSEGFLESVSRKRKSKTLEKPELPSTIKPDKQEALEEVPAEKRPIKKPAENYQEVEISAEYSCGTSDKLSSFSVALPVVDAAACTIKEPLAKKSKKKRPSIAEKKDHLEKKPKEVKETVEQMGLTIEGIKDVIEEAELFSEFENDFSTATSEFSLRESASEADSISVREPTQKKLKKKKTSAAEKKLSVSEGDKKSEKKEEPLVEKQKKDEQVPAKDEAKKRRKETAQKTSETSEDSAIAVSSLADDATSLSIREEGEKADDKTGKVEKKEKVKKRKSAIEKSVEEQSEEFEVSAQFTTKVKEDEEGKMVDTDVAFTVVQKVASEETLIGELQEATESTISSTTTSRRSSALSTDEGFAVPRRQRKRREGFVSLPNQKYQALRGDTARIECELFNEEDDVIWQINGKPISDDSRCVEESDGYMRTLFVTKLTPADTGTVISMRIGEHYSETVLIVEETAVEIKDRLPQRSVGTADNDLNLSVTLSHEAQNVNWFFNGQPIEESDSVVINTEKDVTTLTIKNATFDHAGRYSVSADGAETSTVVEIRGKPVVDGAELAKIVELETQENLSFTIPFKANPEPTVECLFEGKPLTREQRILTEVLNDTVIVSKRKLTKRDAGEYTVKIANEFGEVLQTFNLAIRIPCTDTPEMPEEVRVKEVGPDSITVAWNAPNNDGGSEITGYVIEKKEAGRRAFHTVAKISTAKTEHVIEELEANTSYEIRLSAINKYGVGEFTEPIEACTGTPFQKPVIENAPTLVDITDKTVFVRRYAITDLEVGPTYEFKVEAYNEAGLQSDSNVASETLTLSAALLRPKKQVNVPRIVITGPDSVSVDWDEPDVDEDGITSYTIHYRSEGSSLWSEVECEHPPKNIDSLREGVAYIFKIAPVNAVGVGEFSEETSPVLVVGEKEPEITKGIKNVSVPCKRELRLECHAMAEPSPQYIWYKDGEEIIPADENVEIINEGYMSALIIHKTATTDEGKYMCEVVNKLGSQKSSAKVTITEVRAHFEASFPEFTETVEGQDVTLCCQLSDADASVVWYRNGKKIKPNERITIGEDDTERKLTIVNVTPKDSGDYECATIDDRSKARGELLVREEEPHIKEGPQDQTISMLGERVILTCEATKPIKGMVRWYKNGQEIWPQRHKMTMSTTDNIATLEIENFDARDIGEYYIMLSDDERSAPAKIELKVAPDIQLAKDFEQEVVLNAGKDFTISFTFTAYPPPKVEFIHNEKPLELERARLEIYDDSASVRLRNMRRSDSGTLKIVVENEHGTVTKDVHISVADVPSEPRNLSVSNVSANSVLLEWLPPLENNGSPLIEYIVERKMAETGRWRHLAKVKADIESFLADELFSDELYVFRVCAVNEVGEGAPSKTVDVITKDEAEAVQEEIPEKLVDTVLLHTPGKPQVALIENTKVQISWENVINTESYDIERNTLSEALWLHIANTDQTTFIDRSIVKSDQYTYRIIAKCDERKSEPGEPSEPLNINLPETVDEEQPEQKKPVKKKSKKKVDEKVPDKAEEVTVEEATVEEEKTKQEEEKVSEIDTTVSPPDLKTEQADETETAEPELVDQKPKEKLEEKKPEKKKVKKKKVDEKSSEEQEKPPAEAPTVEEQKTAQKALEVDAAVHPHVEEEMLKTEKQEKMAEVKSEAVDEGQKEQLEGKPEKKKVKKKKVEEKTVKTKEKEEGKQELVPEKLEEEPKAVEEPKAADKPKEKLEVQDKPKEEHKASEEPKEEAKAPEEPKQKEEAAKAEEAKPERVKKDKKKVTELKVTSEKTKLQLTLHSKAELRAQIEGDFDSCTWTKDKKPIPEHSTKTTKTESTYQIESANESSSGTYTCTVANKTTKSSVDFDVSVIGKKPMVEFEGKTIEAKVGETLKVSANVTGLPQPQLSWKKDSVALKTIENAVMAHKDGVASITVKKCVLENSGVYTLCAENEFGKNEAQITVKVKVSKLSKYMLECLRQVKEVQCYLKFAGVPSVPVGPLNVSNITATSCTLSWQPPKNDGNSKLLGYCVEKRDMKRSAWAFHARTSETSAEISGLTETTKYHFRVTAENALGNGPALETEKPIELKKPDEKPKSAPSKPVAKETTNNSITVQWGPVTDSGDVLYNVEMKDSKSKRGWTLVNKRPIHETEITAEKLIKNSVYEFRVTAVNEAGSGPTSEPSDGIECVERKEAQKPTFTKAPEDEIGCEQKKIKIIAEFTGEPTPEVQWFKGDSEIYPGNRQWIEASETVSVLTIGGLREDDQDQYKVVLKNKKGKAEHHFKLTVDSPPQITRPEKYANAQLYNQGEEVKLRLTFSGWQFLVFSFQEKSFVKLFRWHLHEII</sequence>
<dbReference type="FunFam" id="2.60.40.10:FF:000003">
    <property type="entry name" value="Titin isoform E"/>
    <property type="match status" value="1"/>
</dbReference>
<feature type="region of interest" description="Disordered" evidence="17">
    <location>
        <begin position="316"/>
        <end position="346"/>
    </location>
</feature>
<keyword evidence="14" id="KW-0393">Immunoglobulin domain</keyword>
<evidence type="ECO:0000256" key="4">
    <source>
        <dbReference type="ARBA" id="ARBA00022490"/>
    </source>
</evidence>
<keyword evidence="5" id="KW-0723">Serine/threonine-protein kinase</keyword>
<feature type="compositionally biased region" description="Basic and acidic residues" evidence="17">
    <location>
        <begin position="366"/>
        <end position="376"/>
    </location>
</feature>
<feature type="domain" description="Ig-like" evidence="18">
    <location>
        <begin position="3008"/>
        <end position="3096"/>
    </location>
</feature>
<dbReference type="WBParaSite" id="TCNE_0001168401-mRNA-1">
    <property type="protein sequence ID" value="TCNE_0001168401-mRNA-1"/>
    <property type="gene ID" value="TCNE_0001168401"/>
</dbReference>
<dbReference type="SMART" id="SM00408">
    <property type="entry name" value="IGc2"/>
    <property type="match status" value="8"/>
</dbReference>
<dbReference type="InterPro" id="IPR050964">
    <property type="entry name" value="Striated_Muscle_Regulatory"/>
</dbReference>
<feature type="region of interest" description="Disordered" evidence="17">
    <location>
        <begin position="2886"/>
        <end position="2927"/>
    </location>
</feature>
<keyword evidence="7" id="KW-0479">Metal-binding</keyword>
<evidence type="ECO:0000256" key="13">
    <source>
        <dbReference type="ARBA" id="ARBA00023157"/>
    </source>
</evidence>
<feature type="compositionally biased region" description="Polar residues" evidence="17">
    <location>
        <begin position="653"/>
        <end position="662"/>
    </location>
</feature>
<feature type="region of interest" description="Disordered" evidence="17">
    <location>
        <begin position="653"/>
        <end position="746"/>
    </location>
</feature>
<feature type="domain" description="Ig-like" evidence="18">
    <location>
        <begin position="2688"/>
        <end position="2780"/>
    </location>
</feature>
<dbReference type="SUPFAM" id="SSF48726">
    <property type="entry name" value="Immunoglobulin"/>
    <property type="match status" value="10"/>
</dbReference>
<evidence type="ECO:0000256" key="1">
    <source>
        <dbReference type="ARBA" id="ARBA00001946"/>
    </source>
</evidence>
<evidence type="ECO:0000256" key="10">
    <source>
        <dbReference type="ARBA" id="ARBA00022837"/>
    </source>
</evidence>
<evidence type="ECO:0000313" key="21">
    <source>
        <dbReference type="Proteomes" id="UP000050794"/>
    </source>
</evidence>
<feature type="domain" description="Ig-like" evidence="18">
    <location>
        <begin position="1927"/>
        <end position="2019"/>
    </location>
</feature>
<feature type="region of interest" description="Disordered" evidence="17">
    <location>
        <begin position="832"/>
        <end position="878"/>
    </location>
</feature>
<feature type="region of interest" description="Disordered" evidence="17">
    <location>
        <begin position="432"/>
        <end position="478"/>
    </location>
</feature>
<dbReference type="InterPro" id="IPR003961">
    <property type="entry name" value="FN3_dom"/>
</dbReference>
<evidence type="ECO:0000256" key="8">
    <source>
        <dbReference type="ARBA" id="ARBA00022737"/>
    </source>
</evidence>
<feature type="region of interest" description="Disordered" evidence="17">
    <location>
        <begin position="981"/>
        <end position="1123"/>
    </location>
</feature>
<feature type="domain" description="Ig-like" evidence="18">
    <location>
        <begin position="1740"/>
        <end position="1829"/>
    </location>
</feature>
<dbReference type="Proteomes" id="UP000050794">
    <property type="component" value="Unassembled WGS sequence"/>
</dbReference>
<feature type="compositionally biased region" description="Basic and acidic residues" evidence="17">
    <location>
        <begin position="2360"/>
        <end position="2373"/>
    </location>
</feature>
<feature type="domain" description="Fibronectin type-III" evidence="19">
    <location>
        <begin position="2117"/>
        <end position="2211"/>
    </location>
</feature>
<comment type="subcellular location">
    <subcellularLocation>
        <location evidence="2">Cytoplasm</location>
    </subcellularLocation>
</comment>
<reference evidence="20 21" key="2">
    <citation type="submission" date="2018-11" db="EMBL/GenBank/DDBJ databases">
        <authorList>
            <consortium name="Pathogen Informatics"/>
        </authorList>
    </citation>
    <scope>NUCLEOTIDE SEQUENCE [LARGE SCALE GENOMIC DNA]</scope>
</reference>
<keyword evidence="4" id="KW-0963">Cytoplasm</keyword>
<evidence type="ECO:0000256" key="9">
    <source>
        <dbReference type="ARBA" id="ARBA00022777"/>
    </source>
</evidence>
<evidence type="ECO:0000256" key="17">
    <source>
        <dbReference type="SAM" id="MobiDB-lite"/>
    </source>
</evidence>
<dbReference type="FunFam" id="2.60.40.10:FF:000031">
    <property type="entry name" value="Myosin-binding protein C, slow type"/>
    <property type="match status" value="2"/>
</dbReference>
<dbReference type="PANTHER" id="PTHR13817:SF151">
    <property type="entry name" value="TITIN"/>
    <property type="match status" value="1"/>
</dbReference>
<keyword evidence="21" id="KW-1185">Reference proteome</keyword>
<accession>A0A183UT64</accession>
<feature type="compositionally biased region" description="Basic and acidic residues" evidence="17">
    <location>
        <begin position="2502"/>
        <end position="2600"/>
    </location>
</feature>
<feature type="compositionally biased region" description="Basic and acidic residues" evidence="17">
    <location>
        <begin position="1084"/>
        <end position="1102"/>
    </location>
</feature>